<accession>A0A9J6ZK74</accession>
<dbReference type="GO" id="GO:0016818">
    <property type="term" value="F:hydrolase activity, acting on acid anhydrides, in phosphorus-containing anhydrides"/>
    <property type="evidence" value="ECO:0007669"/>
    <property type="project" value="TreeGrafter"/>
</dbReference>
<dbReference type="InterPro" id="IPR020084">
    <property type="entry name" value="NUDIX_hydrolase_CS"/>
</dbReference>
<sequence>MLKYTICFIRRGDELLLLNRIKAPNMGLWNGVGGKIEAFELPIDGIVREIEEETGLRVQQVQDAGIVKWISSEGESGMYLYYCDLPIDTVYATPIEKDEGTLAWKSIDWVLHPENEGVVDNMKHFLPHVLRGNFDCEHTFTYDANGIVNYVCHSLTTKKLSSSNA</sequence>
<evidence type="ECO:0000256" key="4">
    <source>
        <dbReference type="ARBA" id="ARBA00022801"/>
    </source>
</evidence>
<protein>
    <submittedName>
        <fullName evidence="7">8-oxo-dGTP diphosphatase</fullName>
    </submittedName>
</protein>
<dbReference type="PROSITE" id="PS00893">
    <property type="entry name" value="NUDIX_BOX"/>
    <property type="match status" value="1"/>
</dbReference>
<dbReference type="SUPFAM" id="SSF55811">
    <property type="entry name" value="Nudix"/>
    <property type="match status" value="1"/>
</dbReference>
<proteinExistence type="inferred from homology"/>
<dbReference type="Gene3D" id="3.90.79.10">
    <property type="entry name" value="Nucleoside Triphosphate Pyrophosphohydrolase"/>
    <property type="match status" value="1"/>
</dbReference>
<gene>
    <name evidence="7" type="ORF">NAG76_08350</name>
</gene>
<evidence type="ECO:0000259" key="6">
    <source>
        <dbReference type="PROSITE" id="PS51462"/>
    </source>
</evidence>
<dbReference type="GO" id="GO:0046872">
    <property type="term" value="F:metal ion binding"/>
    <property type="evidence" value="ECO:0007669"/>
    <property type="project" value="UniProtKB-KW"/>
</dbReference>
<dbReference type="EMBL" id="CP097899">
    <property type="protein sequence ID" value="URN96224.1"/>
    <property type="molecule type" value="Genomic_DNA"/>
</dbReference>
<dbReference type="Proteomes" id="UP001056756">
    <property type="component" value="Chromosome"/>
</dbReference>
<dbReference type="PROSITE" id="PS51462">
    <property type="entry name" value="NUDIX"/>
    <property type="match status" value="1"/>
</dbReference>
<keyword evidence="3" id="KW-0479">Metal-binding</keyword>
<dbReference type="PANTHER" id="PTHR43758">
    <property type="entry name" value="7,8-DIHYDRO-8-OXOGUANINE TRIPHOSPHATASE"/>
    <property type="match status" value="1"/>
</dbReference>
<name>A0A9J6ZK74_9BACL</name>
<organism evidence="7 8">
    <name type="scientific">Candidatus Pristimantibacillus lignocellulolyticus</name>
    <dbReference type="NCBI Taxonomy" id="2994561"/>
    <lineage>
        <taxon>Bacteria</taxon>
        <taxon>Bacillati</taxon>
        <taxon>Bacillota</taxon>
        <taxon>Bacilli</taxon>
        <taxon>Bacillales</taxon>
        <taxon>Paenibacillaceae</taxon>
        <taxon>Candidatus Pristimantibacillus</taxon>
    </lineage>
</organism>
<evidence type="ECO:0000256" key="5">
    <source>
        <dbReference type="ARBA" id="ARBA00022842"/>
    </source>
</evidence>
<keyword evidence="5" id="KW-0460">Magnesium</keyword>
<dbReference type="Pfam" id="PF00293">
    <property type="entry name" value="NUDIX"/>
    <property type="match status" value="1"/>
</dbReference>
<dbReference type="PANTHER" id="PTHR43758:SF2">
    <property type="entry name" value="OXIDIZED PURINE NUCLEOSIDE TRIPHOSPHATE HYDROLASE"/>
    <property type="match status" value="1"/>
</dbReference>
<evidence type="ECO:0000313" key="8">
    <source>
        <dbReference type="Proteomes" id="UP001056756"/>
    </source>
</evidence>
<reference evidence="7" key="1">
    <citation type="submission" date="2022-05" db="EMBL/GenBank/DDBJ databases">
        <title>Novel bacterial taxa in a minimal lignocellulolytic consortium and its capacity to transform plastics disclosed by genome-resolved metagenomics.</title>
        <authorList>
            <person name="Rodriguez C.A.D."/>
            <person name="Diaz-Garcia L."/>
            <person name="Herrera K."/>
            <person name="Tarazona N.A."/>
            <person name="Sproer C."/>
            <person name="Overmann J."/>
            <person name="Jimenez D.J."/>
        </authorList>
    </citation>
    <scope>NUCLEOTIDE SEQUENCE</scope>
    <source>
        <strain evidence="7">MAG5</strain>
    </source>
</reference>
<comment type="similarity">
    <text evidence="2">Belongs to the Nudix hydrolase family.</text>
</comment>
<dbReference type="KEGG" id="plig:NAG76_08350"/>
<evidence type="ECO:0000256" key="3">
    <source>
        <dbReference type="ARBA" id="ARBA00022723"/>
    </source>
</evidence>
<feature type="domain" description="Nudix hydrolase" evidence="6">
    <location>
        <begin position="1"/>
        <end position="131"/>
    </location>
</feature>
<evidence type="ECO:0000256" key="1">
    <source>
        <dbReference type="ARBA" id="ARBA00001946"/>
    </source>
</evidence>
<dbReference type="GO" id="GO:0005737">
    <property type="term" value="C:cytoplasm"/>
    <property type="evidence" value="ECO:0007669"/>
    <property type="project" value="TreeGrafter"/>
</dbReference>
<evidence type="ECO:0000256" key="2">
    <source>
        <dbReference type="ARBA" id="ARBA00005582"/>
    </source>
</evidence>
<comment type="cofactor">
    <cofactor evidence="1">
        <name>Mg(2+)</name>
        <dbReference type="ChEBI" id="CHEBI:18420"/>
    </cofactor>
</comment>
<keyword evidence="4" id="KW-0378">Hydrolase</keyword>
<dbReference type="InterPro" id="IPR015797">
    <property type="entry name" value="NUDIX_hydrolase-like_dom_sf"/>
</dbReference>
<evidence type="ECO:0000313" key="7">
    <source>
        <dbReference type="EMBL" id="URN96224.1"/>
    </source>
</evidence>
<dbReference type="AlphaFoldDB" id="A0A9J6ZK74"/>
<dbReference type="InterPro" id="IPR000086">
    <property type="entry name" value="NUDIX_hydrolase_dom"/>
</dbReference>
<dbReference type="CDD" id="cd18886">
    <property type="entry name" value="NUDIX_MutT_Nudt1"/>
    <property type="match status" value="1"/>
</dbReference>